<protein>
    <submittedName>
        <fullName evidence="9">Metal transporter</fullName>
    </submittedName>
</protein>
<feature type="transmembrane region" description="Helical" evidence="8">
    <location>
        <begin position="389"/>
        <end position="410"/>
    </location>
</feature>
<feature type="transmembrane region" description="Helical" evidence="8">
    <location>
        <begin position="894"/>
        <end position="915"/>
    </location>
</feature>
<evidence type="ECO:0000256" key="3">
    <source>
        <dbReference type="ARBA" id="ARBA00022448"/>
    </source>
</evidence>
<dbReference type="Pfam" id="PF00873">
    <property type="entry name" value="ACR_tran"/>
    <property type="match status" value="1"/>
</dbReference>
<proteinExistence type="inferred from homology"/>
<feature type="transmembrane region" description="Helical" evidence="8">
    <location>
        <begin position="530"/>
        <end position="549"/>
    </location>
</feature>
<dbReference type="PRINTS" id="PR00702">
    <property type="entry name" value="ACRIFLAVINRP"/>
</dbReference>
<feature type="transmembrane region" description="Helical" evidence="8">
    <location>
        <begin position="440"/>
        <end position="460"/>
    </location>
</feature>
<feature type="transmembrane region" description="Helical" evidence="8">
    <location>
        <begin position="363"/>
        <end position="383"/>
    </location>
</feature>
<comment type="similarity">
    <text evidence="2">Belongs to the resistance-nodulation-cell division (RND) (TC 2.A.6) family.</text>
</comment>
<accession>A0AA91IAX5</accession>
<dbReference type="Gene3D" id="3.30.70.1320">
    <property type="entry name" value="Multidrug efflux transporter AcrB pore domain like"/>
    <property type="match status" value="1"/>
</dbReference>
<feature type="transmembrane region" description="Helical" evidence="8">
    <location>
        <begin position="472"/>
        <end position="499"/>
    </location>
</feature>
<dbReference type="Gene3D" id="3.30.70.1430">
    <property type="entry name" value="Multidrug efflux transporter AcrB pore domain"/>
    <property type="match status" value="2"/>
</dbReference>
<evidence type="ECO:0000313" key="9">
    <source>
        <dbReference type="EMBL" id="OAK63655.1"/>
    </source>
</evidence>
<dbReference type="SUPFAM" id="SSF82866">
    <property type="entry name" value="Multidrug efflux transporter AcrB transmembrane domain"/>
    <property type="match status" value="2"/>
</dbReference>
<dbReference type="Gene3D" id="3.30.70.1440">
    <property type="entry name" value="Multidrug efflux transporter AcrB pore domain"/>
    <property type="match status" value="1"/>
</dbReference>
<reference evidence="9 10" key="1">
    <citation type="submission" date="2016-03" db="EMBL/GenBank/DDBJ databases">
        <title>Genome sequence of Variovorax paradoxus KB5.</title>
        <authorList>
            <person name="Jeong H."/>
            <person name="Hong C.E."/>
            <person name="Jo S.H."/>
            <person name="Park J.M."/>
        </authorList>
    </citation>
    <scope>NUCLEOTIDE SEQUENCE [LARGE SCALE GENOMIC DNA]</scope>
    <source>
        <strain evidence="9 10">KB5</strain>
    </source>
</reference>
<evidence type="ECO:0000313" key="10">
    <source>
        <dbReference type="Proteomes" id="UP000077852"/>
    </source>
</evidence>
<comment type="caution">
    <text evidence="9">The sequence shown here is derived from an EMBL/GenBank/DDBJ whole genome shotgun (WGS) entry which is preliminary data.</text>
</comment>
<dbReference type="PANTHER" id="PTHR32063:SF24">
    <property type="entry name" value="CATION EFFLUX SYSTEM (ACRB_ACRD_ACRF FAMILY)"/>
    <property type="match status" value="1"/>
</dbReference>
<feature type="transmembrane region" description="Helical" evidence="8">
    <location>
        <begin position="995"/>
        <end position="1018"/>
    </location>
</feature>
<evidence type="ECO:0000256" key="2">
    <source>
        <dbReference type="ARBA" id="ARBA00010942"/>
    </source>
</evidence>
<dbReference type="GO" id="GO:0008324">
    <property type="term" value="F:monoatomic cation transmembrane transporter activity"/>
    <property type="evidence" value="ECO:0007669"/>
    <property type="project" value="InterPro"/>
</dbReference>
<evidence type="ECO:0000256" key="7">
    <source>
        <dbReference type="ARBA" id="ARBA00023136"/>
    </source>
</evidence>
<dbReference type="RefSeq" id="WP_081268188.1">
    <property type="nucleotide sequence ID" value="NZ_LVHG01000044.1"/>
</dbReference>
<dbReference type="PANTHER" id="PTHR32063">
    <property type="match status" value="1"/>
</dbReference>
<organism evidence="9 10">
    <name type="scientific">Variovorax paradoxus</name>
    <dbReference type="NCBI Taxonomy" id="34073"/>
    <lineage>
        <taxon>Bacteria</taxon>
        <taxon>Pseudomonadati</taxon>
        <taxon>Pseudomonadota</taxon>
        <taxon>Betaproteobacteria</taxon>
        <taxon>Burkholderiales</taxon>
        <taxon>Comamonadaceae</taxon>
        <taxon>Variovorax</taxon>
    </lineage>
</organism>
<keyword evidence="6 8" id="KW-1133">Transmembrane helix</keyword>
<dbReference type="Proteomes" id="UP000077852">
    <property type="component" value="Unassembled WGS sequence"/>
</dbReference>
<feature type="transmembrane region" description="Helical" evidence="8">
    <location>
        <begin position="339"/>
        <end position="356"/>
    </location>
</feature>
<dbReference type="InterPro" id="IPR027463">
    <property type="entry name" value="AcrB_DN_DC_subdom"/>
</dbReference>
<dbReference type="NCBIfam" id="TIGR00914">
    <property type="entry name" value="2A0601"/>
    <property type="match status" value="1"/>
</dbReference>
<feature type="transmembrane region" description="Helical" evidence="8">
    <location>
        <begin position="964"/>
        <end position="983"/>
    </location>
</feature>
<keyword evidence="3" id="KW-0813">Transport</keyword>
<sequence>MLNALVDASLRYKVLVLVIFAVLVGLGVQAFRNVPVDAFPDVTPVQVNIYTESPGLAAEDVEKLLTTPIEGAMAGLPGVEEVRSVSLFGLSYVGVYFKDDVDIYFARRLVGEKLQEAKGRLPQGYGEPVLGPNSSGLGQVFWYTVESEDKKMSTMDLRTLHDWTVRLILRTAPGVDDIVSWGGEQKQFQVQIDPRKLIQYSVSFKEVMERLTANNKQVGGQSINLGAEQFLVRGLGLVGTTKDIEQIVIAERNGAPVYVRNVAQVKEAPAPRFGAVTRDGKEAVLGIALARVNENAKNVVDAVKAKLAVAQAALPKGVTLQPVYDRTELVKKALNTAESSLVEGAILVAVILFLFLGEFRSAIVVVITLPMAMLIAFILMQQFGVSANLMSLAGLAIGTGMMVDGAVVMVENAFRLLAHAKESGKPIQKTHLILEAAREVVNPIAFAILIIIVVFLPLFSLTGLEGKLFKPMAYTITFAMAGSLLLSLTLVPVLAAMILKPKEEKDTFLVRRAKRIYLPLLDWALERKRLVVGSAIVLLLASLALFPFLGKEFMPQLQEGTIQFRVTGIPSTSLDESIRVSNEVSAALHKQFPQIRSVLATIGRAEGGETTDVNYMELNLDTKPPGEWPEKISYGKLASDMQEALEKVVPTVVFGATQPIQSRVEELISGVRATLALKLYGEDLATLDRLTGKIQGVLGKIPGVADLSAEANKGKPQLIIKVNRDAAARYGINADEILEVVQSGIGGSAVSTLIDGTKRFEIAVRLSDEFRVSPAAIASIPIRTAAGALVPFSQVASIELDEGYSFIRRESLQRYSVLQMDVKGRDVDSFVKEADTQLKAQVELPTGYWIEWGGSFENQQRAMARLGVIVPLTIGLIFILLYTAFNSVRHATLIIANVPFAIIGGIVGLFVSGQYLSVPSAIGFIAVFGVAMLNGIVMVTFLNDLRRQGLPIREAVQQGAALRLRPVLMTASVAILGLIPMLLSTGVGAETQRPLATVVVGGLFTSTALTLLILPLMYEWAEQRAERRKAKTQETLEGDTP</sequence>
<dbReference type="SUPFAM" id="SSF82714">
    <property type="entry name" value="Multidrug efflux transporter AcrB TolC docking domain, DN and DC subdomains"/>
    <property type="match status" value="2"/>
</dbReference>
<keyword evidence="4" id="KW-1003">Cell membrane</keyword>
<dbReference type="GO" id="GO:0005886">
    <property type="term" value="C:plasma membrane"/>
    <property type="evidence" value="ECO:0007669"/>
    <property type="project" value="UniProtKB-SubCell"/>
</dbReference>
<feature type="transmembrane region" description="Helical" evidence="8">
    <location>
        <begin position="862"/>
        <end position="882"/>
    </location>
</feature>
<gene>
    <name evidence="9" type="ORF">A3K87_16360</name>
</gene>
<feature type="transmembrane region" description="Helical" evidence="8">
    <location>
        <begin position="921"/>
        <end position="943"/>
    </location>
</feature>
<keyword evidence="5 8" id="KW-0812">Transmembrane</keyword>
<name>A0AA91IAX5_VARPD</name>
<evidence type="ECO:0000256" key="5">
    <source>
        <dbReference type="ARBA" id="ARBA00022692"/>
    </source>
</evidence>
<evidence type="ECO:0000256" key="8">
    <source>
        <dbReference type="SAM" id="Phobius"/>
    </source>
</evidence>
<dbReference type="EMBL" id="LVHG01000044">
    <property type="protein sequence ID" value="OAK63655.1"/>
    <property type="molecule type" value="Genomic_DNA"/>
</dbReference>
<evidence type="ECO:0000256" key="6">
    <source>
        <dbReference type="ARBA" id="ARBA00022989"/>
    </source>
</evidence>
<evidence type="ECO:0000256" key="1">
    <source>
        <dbReference type="ARBA" id="ARBA00004651"/>
    </source>
</evidence>
<dbReference type="SUPFAM" id="SSF82693">
    <property type="entry name" value="Multidrug efflux transporter AcrB pore domain, PN1, PN2, PC1 and PC2 subdomains"/>
    <property type="match status" value="2"/>
</dbReference>
<comment type="subcellular location">
    <subcellularLocation>
        <location evidence="1">Cell membrane</location>
        <topology evidence="1">Multi-pass membrane protein</topology>
    </subcellularLocation>
</comment>
<dbReference type="AlphaFoldDB" id="A0AA91IAX5"/>
<dbReference type="Gene3D" id="1.20.1640.10">
    <property type="entry name" value="Multidrug efflux transporter AcrB transmembrane domain"/>
    <property type="match status" value="2"/>
</dbReference>
<dbReference type="Gene3D" id="3.30.2090.10">
    <property type="entry name" value="Multidrug efflux transporter AcrB TolC docking domain, DN and DC subdomains"/>
    <property type="match status" value="2"/>
</dbReference>
<dbReference type="InterPro" id="IPR004763">
    <property type="entry name" value="CusA-like"/>
</dbReference>
<evidence type="ECO:0000256" key="4">
    <source>
        <dbReference type="ARBA" id="ARBA00022475"/>
    </source>
</evidence>
<dbReference type="GO" id="GO:0042910">
    <property type="term" value="F:xenobiotic transmembrane transporter activity"/>
    <property type="evidence" value="ECO:0007669"/>
    <property type="project" value="TreeGrafter"/>
</dbReference>
<dbReference type="InterPro" id="IPR001036">
    <property type="entry name" value="Acrflvin-R"/>
</dbReference>
<keyword evidence="7 8" id="KW-0472">Membrane</keyword>